<keyword evidence="1" id="KW-0808">Transferase</keyword>
<dbReference type="CDD" id="cd16917">
    <property type="entry name" value="HATPase_UhpB-NarQ-NarX-like"/>
    <property type="match status" value="1"/>
</dbReference>
<dbReference type="SMART" id="SM00387">
    <property type="entry name" value="HATPase_c"/>
    <property type="match status" value="1"/>
</dbReference>
<evidence type="ECO:0000313" key="5">
    <source>
        <dbReference type="EMBL" id="QEE27452.1"/>
    </source>
</evidence>
<reference evidence="5 6" key="1">
    <citation type="submission" date="2019-08" db="EMBL/GenBank/DDBJ databases">
        <title>Complete genome sequence of Terriglobus albidus strain ORNL.</title>
        <authorList>
            <person name="Podar M."/>
        </authorList>
    </citation>
    <scope>NUCLEOTIDE SEQUENCE [LARGE SCALE GENOMIC DNA]</scope>
    <source>
        <strain evidence="5 6">ORNL</strain>
    </source>
</reference>
<dbReference type="GO" id="GO:0016787">
    <property type="term" value="F:hydrolase activity"/>
    <property type="evidence" value="ECO:0007669"/>
    <property type="project" value="InterPro"/>
</dbReference>
<dbReference type="GO" id="GO:0046983">
    <property type="term" value="F:protein dimerization activity"/>
    <property type="evidence" value="ECO:0007669"/>
    <property type="project" value="InterPro"/>
</dbReference>
<dbReference type="InterPro" id="IPR036890">
    <property type="entry name" value="HATPase_C_sf"/>
</dbReference>
<proteinExistence type="predicted"/>
<dbReference type="EMBL" id="CP042806">
    <property type="protein sequence ID" value="QEE27452.1"/>
    <property type="molecule type" value="Genomic_DNA"/>
</dbReference>
<dbReference type="InterPro" id="IPR011712">
    <property type="entry name" value="Sig_transdc_His_kin_sub3_dim/P"/>
</dbReference>
<evidence type="ECO:0000256" key="3">
    <source>
        <dbReference type="ARBA" id="ARBA00023012"/>
    </source>
</evidence>
<feature type="domain" description="Histidine kinase/HSP90-like ATPase" evidence="4">
    <location>
        <begin position="600"/>
        <end position="692"/>
    </location>
</feature>
<keyword evidence="3" id="KW-0902">Two-component regulatory system</keyword>
<dbReference type="OrthoDB" id="103958at2"/>
<dbReference type="InterPro" id="IPR010496">
    <property type="entry name" value="AL/BT2_dom"/>
</dbReference>
<dbReference type="Gene3D" id="2.60.120.560">
    <property type="entry name" value="Exo-inulinase, domain 1"/>
    <property type="match status" value="1"/>
</dbReference>
<keyword evidence="2" id="KW-0418">Kinase</keyword>
<dbReference type="Pfam" id="PF02518">
    <property type="entry name" value="HATPase_c"/>
    <property type="match status" value="1"/>
</dbReference>
<dbReference type="GO" id="GO:0000155">
    <property type="term" value="F:phosphorelay sensor kinase activity"/>
    <property type="evidence" value="ECO:0007669"/>
    <property type="project" value="InterPro"/>
</dbReference>
<protein>
    <submittedName>
        <fullName evidence="5">DUF1080 domain-containing protein</fullName>
    </submittedName>
</protein>
<evidence type="ECO:0000259" key="4">
    <source>
        <dbReference type="SMART" id="SM00387"/>
    </source>
</evidence>
<dbReference type="Pfam" id="PF07730">
    <property type="entry name" value="HisKA_3"/>
    <property type="match status" value="1"/>
</dbReference>
<dbReference type="AlphaFoldDB" id="A0A5B9E5C3"/>
<evidence type="ECO:0000313" key="6">
    <source>
        <dbReference type="Proteomes" id="UP000321820"/>
    </source>
</evidence>
<dbReference type="PANTHER" id="PTHR24421:SF62">
    <property type="entry name" value="SENSORY TRANSDUCTION HISTIDINE KINASE"/>
    <property type="match status" value="1"/>
</dbReference>
<dbReference type="RefSeq" id="WP_147646643.1">
    <property type="nucleotide sequence ID" value="NZ_CP042806.1"/>
</dbReference>
<dbReference type="InterPro" id="IPR003594">
    <property type="entry name" value="HATPase_dom"/>
</dbReference>
<evidence type="ECO:0000256" key="1">
    <source>
        <dbReference type="ARBA" id="ARBA00022679"/>
    </source>
</evidence>
<dbReference type="Gene3D" id="1.20.5.1930">
    <property type="match status" value="1"/>
</dbReference>
<accession>A0A5B9E5C3</accession>
<dbReference type="PANTHER" id="PTHR24421">
    <property type="entry name" value="NITRATE/NITRITE SENSOR PROTEIN NARX-RELATED"/>
    <property type="match status" value="1"/>
</dbReference>
<dbReference type="GO" id="GO:0016020">
    <property type="term" value="C:membrane"/>
    <property type="evidence" value="ECO:0007669"/>
    <property type="project" value="InterPro"/>
</dbReference>
<sequence length="710" mass="77770">MKLRRRHAVWLLLATAAVLLISAAFFVQTDPQSKYLPGENELSRADAWRPRGGTWSGGNPVVNTSEERGAKLISRAGPFADIKLEADVQIAEPFGDAGLLLRTSDEEEGVDAYHGYYLSVRPVDATWEFGRADFGWRPLIRKAVPRAQTAAGWFHLQIVAVGCRYAISVTFPQAPFSGPTSTPVPVTSSAIIDQPGCLTKGHFGLRSQHTSAQWKNIRVRHASTKDLIATTPLNGQPDDEALSIPAPPLTRDVASTTAAFAAEANRHAFPPGASPIQSTLMSPGVYPNTTIQGTVIATLPLLDVQDDTGTLVVNPDSPVNVKLGDVIRAEGTLVSERFRIHLNDAKVRVLWSDVPIPPLAVNADELTGGTYRGRFIELEGTLISANTTSEGYQLLLRDRETTFSAVGSNNFHLEANSLRPGSRLRLQGTATSLSEFTHDLYPFIVVVNRIDVIAPPPWWSPEHIALAIAAVVALFLAAQFLLHRMQQWHLRAILKEREQLAYEMHDTLSQSFTGIAYQLEAANLERRGESHIRQHIQNALRMVHLSHREASRTIAALRPQFRDAAAILAALRASALRMSDGGTLEVTTQLRGKNRHLPIQIADALYRIGQEAISNAMQHAEAKCLEIGLSLTNRDVEFSVRDNGRGFTPKESTGTLGLSGMRARADRIKATLEIHSLPGKGTTILVKAQLRLAGSLLYRLRATLRPYPES</sequence>
<dbReference type="Proteomes" id="UP000321820">
    <property type="component" value="Chromosome"/>
</dbReference>
<dbReference type="KEGG" id="talb:FTW19_05170"/>
<dbReference type="Gene3D" id="3.30.565.10">
    <property type="entry name" value="Histidine kinase-like ATPase, C-terminal domain"/>
    <property type="match status" value="1"/>
</dbReference>
<gene>
    <name evidence="5" type="ORF">FTW19_05170</name>
</gene>
<evidence type="ECO:0000256" key="2">
    <source>
        <dbReference type="ARBA" id="ARBA00022777"/>
    </source>
</evidence>
<name>A0A5B9E5C3_9BACT</name>
<organism evidence="5 6">
    <name type="scientific">Terriglobus albidus</name>
    <dbReference type="NCBI Taxonomy" id="1592106"/>
    <lineage>
        <taxon>Bacteria</taxon>
        <taxon>Pseudomonadati</taxon>
        <taxon>Acidobacteriota</taxon>
        <taxon>Terriglobia</taxon>
        <taxon>Terriglobales</taxon>
        <taxon>Acidobacteriaceae</taxon>
        <taxon>Terriglobus</taxon>
    </lineage>
</organism>
<dbReference type="InterPro" id="IPR050482">
    <property type="entry name" value="Sensor_HK_TwoCompSys"/>
</dbReference>
<keyword evidence="6" id="KW-1185">Reference proteome</keyword>
<dbReference type="SUPFAM" id="SSF55874">
    <property type="entry name" value="ATPase domain of HSP90 chaperone/DNA topoisomerase II/histidine kinase"/>
    <property type="match status" value="1"/>
</dbReference>
<dbReference type="Pfam" id="PF06439">
    <property type="entry name" value="3keto-disac_hyd"/>
    <property type="match status" value="1"/>
</dbReference>